<feature type="domain" description="Gingipain" evidence="9">
    <location>
        <begin position="217"/>
        <end position="559"/>
    </location>
</feature>
<keyword evidence="3" id="KW-0479">Metal-binding</keyword>
<evidence type="ECO:0000313" key="14">
    <source>
        <dbReference type="Proteomes" id="UP000216035"/>
    </source>
</evidence>
<evidence type="ECO:0000256" key="8">
    <source>
        <dbReference type="SAM" id="SignalP"/>
    </source>
</evidence>
<dbReference type="OrthoDB" id="5294031at2"/>
<keyword evidence="4 8" id="KW-0732">Signal</keyword>
<evidence type="ECO:0000259" key="9">
    <source>
        <dbReference type="Pfam" id="PF01364"/>
    </source>
</evidence>
<dbReference type="EMBL" id="NOXX01000207">
    <property type="protein sequence ID" value="OYQ43239.1"/>
    <property type="molecule type" value="Genomic_DNA"/>
</dbReference>
<evidence type="ECO:0000256" key="6">
    <source>
        <dbReference type="ARBA" id="ARBA00022837"/>
    </source>
</evidence>
<dbReference type="GO" id="GO:0006508">
    <property type="term" value="P:proteolysis"/>
    <property type="evidence" value="ECO:0007669"/>
    <property type="project" value="InterPro"/>
</dbReference>
<dbReference type="Proteomes" id="UP000216035">
    <property type="component" value="Unassembled WGS sequence"/>
</dbReference>
<evidence type="ECO:0000256" key="1">
    <source>
        <dbReference type="ARBA" id="ARBA00004613"/>
    </source>
</evidence>
<dbReference type="InterPro" id="IPR012600">
    <property type="entry name" value="Propeptide_C25"/>
</dbReference>
<comment type="caution">
    <text evidence="13">The sequence shown here is derived from an EMBL/GenBank/DDBJ whole genome shotgun (WGS) entry which is preliminary data.</text>
</comment>
<dbReference type="RefSeq" id="WP_094486815.1">
    <property type="nucleotide sequence ID" value="NZ_NOXX01000207.1"/>
</dbReference>
<evidence type="ECO:0000256" key="3">
    <source>
        <dbReference type="ARBA" id="ARBA00022723"/>
    </source>
</evidence>
<protein>
    <recommendedName>
        <fullName evidence="15">Gingipain R</fullName>
    </recommendedName>
</protein>
<dbReference type="InterPro" id="IPR038490">
    <property type="entry name" value="Gingipain_propep_sf"/>
</dbReference>
<keyword evidence="14" id="KW-1185">Reference proteome</keyword>
<dbReference type="SUPFAM" id="SSF52129">
    <property type="entry name" value="Caspase-like"/>
    <property type="match status" value="1"/>
</dbReference>
<comment type="subcellular location">
    <subcellularLocation>
        <location evidence="1">Secreted</location>
    </subcellularLocation>
</comment>
<dbReference type="GO" id="GO:0005576">
    <property type="term" value="C:extracellular region"/>
    <property type="evidence" value="ECO:0007669"/>
    <property type="project" value="UniProtKB-SubCell"/>
</dbReference>
<name>A0A255ZPA9_9FLAO</name>
<keyword evidence="2" id="KW-0964">Secreted</keyword>
<evidence type="ECO:0000259" key="11">
    <source>
        <dbReference type="Pfam" id="PF08126"/>
    </source>
</evidence>
<proteinExistence type="predicted"/>
<feature type="domain" description="Peptidase C25 Ig-like" evidence="10">
    <location>
        <begin position="571"/>
        <end position="644"/>
    </location>
</feature>
<keyword evidence="6" id="KW-0106">Calcium</keyword>
<dbReference type="Pfam" id="PF03785">
    <property type="entry name" value="Peptidase_C25_C"/>
    <property type="match status" value="1"/>
</dbReference>
<evidence type="ECO:0008006" key="15">
    <source>
        <dbReference type="Google" id="ProtNLM"/>
    </source>
</evidence>
<dbReference type="GO" id="GO:0004197">
    <property type="term" value="F:cysteine-type endopeptidase activity"/>
    <property type="evidence" value="ECO:0007669"/>
    <property type="project" value="InterPro"/>
</dbReference>
<gene>
    <name evidence="13" type="ORF">CHX27_10920</name>
</gene>
<reference evidence="13 14" key="1">
    <citation type="submission" date="2017-07" db="EMBL/GenBank/DDBJ databases">
        <title>Flavobacterium cyanobacteriorum sp. nov., isolated from cyanobacterial aggregates in a eutrophic lake.</title>
        <authorList>
            <person name="Cai H."/>
        </authorList>
    </citation>
    <scope>NUCLEOTIDE SEQUENCE [LARGE SCALE GENOMIC DNA]</scope>
    <source>
        <strain evidence="13 14">TH167</strain>
    </source>
</reference>
<evidence type="ECO:0000256" key="5">
    <source>
        <dbReference type="ARBA" id="ARBA00022801"/>
    </source>
</evidence>
<evidence type="ECO:0000256" key="7">
    <source>
        <dbReference type="ARBA" id="ARBA00023145"/>
    </source>
</evidence>
<evidence type="ECO:0000259" key="12">
    <source>
        <dbReference type="Pfam" id="PF18962"/>
    </source>
</evidence>
<evidence type="ECO:0000259" key="10">
    <source>
        <dbReference type="Pfam" id="PF03785"/>
    </source>
</evidence>
<dbReference type="InterPro" id="IPR005536">
    <property type="entry name" value="Peptidase_C25_Ig-like_domain"/>
</dbReference>
<dbReference type="Gene3D" id="2.60.40.10">
    <property type="entry name" value="Immunoglobulins"/>
    <property type="match status" value="1"/>
</dbReference>
<keyword evidence="5" id="KW-0378">Hydrolase</keyword>
<feature type="signal peptide" evidence="8">
    <location>
        <begin position="1"/>
        <end position="18"/>
    </location>
</feature>
<keyword evidence="7" id="KW-0865">Zymogen</keyword>
<evidence type="ECO:0000256" key="4">
    <source>
        <dbReference type="ARBA" id="ARBA00022729"/>
    </source>
</evidence>
<evidence type="ECO:0000256" key="2">
    <source>
        <dbReference type="ARBA" id="ARBA00022525"/>
    </source>
</evidence>
<organism evidence="13 14">
    <name type="scientific">Flavobacterium aurantiibacter</name>
    <dbReference type="NCBI Taxonomy" id="2023067"/>
    <lineage>
        <taxon>Bacteria</taxon>
        <taxon>Pseudomonadati</taxon>
        <taxon>Bacteroidota</taxon>
        <taxon>Flavobacteriia</taxon>
        <taxon>Flavobacteriales</taxon>
        <taxon>Flavobacteriaceae</taxon>
        <taxon>Flavobacterium</taxon>
    </lineage>
</organism>
<dbReference type="InterPro" id="IPR026444">
    <property type="entry name" value="Secre_tail"/>
</dbReference>
<dbReference type="Gene3D" id="3.40.50.10390">
    <property type="entry name" value="Gingipain r, domain 1"/>
    <property type="match status" value="1"/>
</dbReference>
<feature type="domain" description="Secretion system C-terminal sorting" evidence="12">
    <location>
        <begin position="661"/>
        <end position="729"/>
    </location>
</feature>
<dbReference type="InterPro" id="IPR001769">
    <property type="entry name" value="Gingipain"/>
</dbReference>
<dbReference type="Pfam" id="PF08126">
    <property type="entry name" value="Propeptide_C25"/>
    <property type="match status" value="1"/>
</dbReference>
<feature type="domain" description="Gingipain propeptide" evidence="11">
    <location>
        <begin position="62"/>
        <end position="179"/>
    </location>
</feature>
<dbReference type="Gene3D" id="2.60.40.3800">
    <property type="match status" value="1"/>
</dbReference>
<dbReference type="Gene3D" id="3.40.50.1460">
    <property type="match status" value="1"/>
</dbReference>
<dbReference type="InterPro" id="IPR013783">
    <property type="entry name" value="Ig-like_fold"/>
</dbReference>
<dbReference type="InterPro" id="IPR029030">
    <property type="entry name" value="Caspase-like_dom_sf"/>
</dbReference>
<feature type="chain" id="PRO_5012761861" description="Gingipain R" evidence="8">
    <location>
        <begin position="19"/>
        <end position="732"/>
    </location>
</feature>
<evidence type="ECO:0000313" key="13">
    <source>
        <dbReference type="EMBL" id="OYQ43239.1"/>
    </source>
</evidence>
<dbReference type="Pfam" id="PF01364">
    <property type="entry name" value="Peptidase_C25"/>
    <property type="match status" value="1"/>
</dbReference>
<dbReference type="GO" id="GO:0046872">
    <property type="term" value="F:metal ion binding"/>
    <property type="evidence" value="ECO:0007669"/>
    <property type="project" value="UniProtKB-KW"/>
</dbReference>
<dbReference type="Pfam" id="PF18962">
    <property type="entry name" value="Por_Secre_tail"/>
    <property type="match status" value="1"/>
</dbReference>
<dbReference type="NCBIfam" id="TIGR04183">
    <property type="entry name" value="Por_Secre_tail"/>
    <property type="match status" value="1"/>
</dbReference>
<dbReference type="InterPro" id="IPR029031">
    <property type="entry name" value="Gingipain_N_sf"/>
</dbReference>
<sequence>MKKLLAIILVLSAVNFHAQQISLTGNTPRQKSIKFTNALNLPPGVNLNGNSYLDFSKVSKVLLMDAGAPALPVFRESITVPTANPVTFQVLPGSYVEYQNIDVLPSKGSLKRNVNPAEVPYLFGSEYAENKFYPEQIASVSNPFTFRNRFGVNLSFTPFQYNPVTKVLRVYSEINLVVQTPAAFSPIREEDAFQSLYSALFLDEAGYTPVSDLGDLLIITPPNYQNLLTNFVDWKNESGIKTTVVTTAQTGSTPESIKSYITTFYDSNLDLTYVLFIGDHQNIPTYSYGTSGADEQFYSDSYYGQLTEEDFYPELLVGRLSGTTQQMPRILQKILNYETTPLAGTWMTNAIGIASNEGAGYGDEGEADFEHLRGIGDKLLEFGYNTIYEFYQDYQEGNDEWGDPTPEMISAAIDEGVGLINYTGHGATQIMSTGSYTNADVNQLNNAGKFPFVVSVACNNGTFVGGTALCESFLTAGQGLNPTGAIAACGSSILMAWAEPMQTQDEIAALITRANPTSTTTTLGGLFFNGQLSMLETYGNSPSAIEVMQTWIMFGDPTVVFRSTSFDELAATHPAEVSQSGQAITVNSSSNGARVFLTQNNVQVATGVIAEGGATLDIPNLASNDPIKITLTKVNAKPYRSSINVSSPLSVDGTSSKNVQVFPNPVRNVLTVNLFEAEKAAVKILDLNGRVVLEHDFNSNSAQIDMSQLSNGMYLAVVETSNGRVIKKLSKE</sequence>
<dbReference type="AlphaFoldDB" id="A0A255ZPA9"/>
<accession>A0A255ZPA9</accession>